<organism evidence="2 3">
    <name type="scientific">Glossina morsitans morsitans</name>
    <name type="common">Savannah tsetse fly</name>
    <dbReference type="NCBI Taxonomy" id="37546"/>
    <lineage>
        <taxon>Eukaryota</taxon>
        <taxon>Metazoa</taxon>
        <taxon>Ecdysozoa</taxon>
        <taxon>Arthropoda</taxon>
        <taxon>Hexapoda</taxon>
        <taxon>Insecta</taxon>
        <taxon>Pterygota</taxon>
        <taxon>Neoptera</taxon>
        <taxon>Endopterygota</taxon>
        <taxon>Diptera</taxon>
        <taxon>Brachycera</taxon>
        <taxon>Muscomorpha</taxon>
        <taxon>Hippoboscoidea</taxon>
        <taxon>Glossinidae</taxon>
        <taxon>Glossina</taxon>
    </lineage>
</organism>
<feature type="transmembrane region" description="Helical" evidence="1">
    <location>
        <begin position="28"/>
        <end position="47"/>
    </location>
</feature>
<dbReference type="VEuPathDB" id="VectorBase:GMOY002599"/>
<reference evidence="2" key="1">
    <citation type="submission" date="2020-05" db="UniProtKB">
        <authorList>
            <consortium name="EnsemblMetazoa"/>
        </authorList>
    </citation>
    <scope>IDENTIFICATION</scope>
    <source>
        <strain evidence="2">Yale</strain>
    </source>
</reference>
<feature type="transmembrane region" description="Helical" evidence="1">
    <location>
        <begin position="68"/>
        <end position="86"/>
    </location>
</feature>
<keyword evidence="1" id="KW-0472">Membrane</keyword>
<dbReference type="Proteomes" id="UP000092444">
    <property type="component" value="Unassembled WGS sequence"/>
</dbReference>
<accession>A0A1A9YUE5</accession>
<keyword evidence="3" id="KW-1185">Reference proteome</keyword>
<proteinExistence type="predicted"/>
<dbReference type="EMBL" id="CCAG010010086">
    <property type="status" value="NOT_ANNOTATED_CDS"/>
    <property type="molecule type" value="Genomic_DNA"/>
</dbReference>
<keyword evidence="1" id="KW-0812">Transmembrane</keyword>
<evidence type="ECO:0000313" key="2">
    <source>
        <dbReference type="EnsemblMetazoa" id="GMOY002599-PA"/>
    </source>
</evidence>
<dbReference type="AlphaFoldDB" id="A0A1A9YUE5"/>
<protein>
    <submittedName>
        <fullName evidence="2">Uncharacterized protein</fullName>
    </submittedName>
</protein>
<evidence type="ECO:0000256" key="1">
    <source>
        <dbReference type="SAM" id="Phobius"/>
    </source>
</evidence>
<keyword evidence="1" id="KW-1133">Transmembrane helix</keyword>
<dbReference type="EnsemblMetazoa" id="GMOY002599-RA">
    <property type="protein sequence ID" value="GMOY002599-PA"/>
    <property type="gene ID" value="GMOY002599"/>
</dbReference>
<sequence length="87" mass="10196">MYSYAYMSSFSLYADWFYVHTYVCRSRGLLITGFISSSFVIILYCRYFPLIISFLKIIIAEHKKKENTAAYASILLFVYLHICVGFC</sequence>
<name>A0A1A9YUE5_GLOMM</name>
<evidence type="ECO:0000313" key="3">
    <source>
        <dbReference type="Proteomes" id="UP000092444"/>
    </source>
</evidence>